<evidence type="ECO:0000313" key="5">
    <source>
        <dbReference type="Proteomes" id="UP000642571"/>
    </source>
</evidence>
<dbReference type="Pfam" id="PF11611">
    <property type="entry name" value="DUF4352"/>
    <property type="match status" value="1"/>
</dbReference>
<keyword evidence="1 2" id="KW-0732">Signal</keyword>
<evidence type="ECO:0000259" key="3">
    <source>
        <dbReference type="Pfam" id="PF11611"/>
    </source>
</evidence>
<dbReference type="Gene3D" id="2.60.40.1240">
    <property type="match status" value="1"/>
</dbReference>
<dbReference type="RefSeq" id="WP_188655393.1">
    <property type="nucleotide sequence ID" value="NZ_BMIN01000016.1"/>
</dbReference>
<feature type="signal peptide" evidence="2">
    <location>
        <begin position="1"/>
        <end position="22"/>
    </location>
</feature>
<reference evidence="5" key="1">
    <citation type="journal article" date="2019" name="Int. J. Syst. Evol. Microbiol.">
        <title>The Global Catalogue of Microorganisms (GCM) 10K type strain sequencing project: providing services to taxonomists for standard genome sequencing and annotation.</title>
        <authorList>
            <consortium name="The Broad Institute Genomics Platform"/>
            <consortium name="The Broad Institute Genome Sequencing Center for Infectious Disease"/>
            <person name="Wu L."/>
            <person name="Ma J."/>
        </authorList>
    </citation>
    <scope>NUCLEOTIDE SEQUENCE [LARGE SCALE GENOMIC DNA]</scope>
    <source>
        <strain evidence="5">CGMCC 1.15353</strain>
    </source>
</reference>
<dbReference type="InterPro" id="IPR029050">
    <property type="entry name" value="Immunoprotect_excell_Ig-like"/>
</dbReference>
<sequence>MRGVLNVLITSLILLIIASGCSDDIDANPSDESDSNPKEGLSKNDTNKDVYYSIGESHHFKTPIGNYKMTLESVEFAEKINGEVAQSGLFVIPTFIIENTGDSSISVEDAFSTFDLLTKVSKKSSIIQVGDEDIWSETIEPGQIRTGQVYYVIEGKSYTLQSDYITSDMKNKRVGWKFSREN</sequence>
<dbReference type="EMBL" id="BMIN01000016">
    <property type="protein sequence ID" value="GGD21936.1"/>
    <property type="molecule type" value="Genomic_DNA"/>
</dbReference>
<accession>A0ABQ1QCQ2</accession>
<proteinExistence type="predicted"/>
<comment type="caution">
    <text evidence="4">The sequence shown here is derived from an EMBL/GenBank/DDBJ whole genome shotgun (WGS) entry which is preliminary data.</text>
</comment>
<feature type="chain" id="PRO_5045079440" description="DUF4352 domain-containing protein" evidence="2">
    <location>
        <begin position="23"/>
        <end position="182"/>
    </location>
</feature>
<evidence type="ECO:0000256" key="1">
    <source>
        <dbReference type="ARBA" id="ARBA00022729"/>
    </source>
</evidence>
<evidence type="ECO:0000313" key="4">
    <source>
        <dbReference type="EMBL" id="GGD21936.1"/>
    </source>
</evidence>
<dbReference type="Proteomes" id="UP000642571">
    <property type="component" value="Unassembled WGS sequence"/>
</dbReference>
<dbReference type="InterPro" id="IPR029051">
    <property type="entry name" value="DUF4352"/>
</dbReference>
<keyword evidence="5" id="KW-1185">Reference proteome</keyword>
<feature type="domain" description="DUF4352" evidence="3">
    <location>
        <begin position="64"/>
        <end position="171"/>
    </location>
</feature>
<dbReference type="PROSITE" id="PS51257">
    <property type="entry name" value="PROKAR_LIPOPROTEIN"/>
    <property type="match status" value="1"/>
</dbReference>
<name>A0ABQ1QCQ2_9BACI</name>
<gene>
    <name evidence="4" type="ORF">GCM10011389_32010</name>
</gene>
<evidence type="ECO:0000256" key="2">
    <source>
        <dbReference type="SAM" id="SignalP"/>
    </source>
</evidence>
<organism evidence="4 5">
    <name type="scientific">Pontibacillus salipaludis</name>
    <dbReference type="NCBI Taxonomy" id="1697394"/>
    <lineage>
        <taxon>Bacteria</taxon>
        <taxon>Bacillati</taxon>
        <taxon>Bacillota</taxon>
        <taxon>Bacilli</taxon>
        <taxon>Bacillales</taxon>
        <taxon>Bacillaceae</taxon>
        <taxon>Pontibacillus</taxon>
    </lineage>
</organism>
<protein>
    <recommendedName>
        <fullName evidence="3">DUF4352 domain-containing protein</fullName>
    </recommendedName>
</protein>